<gene>
    <name evidence="2" type="ORF">ANANG_G00150600</name>
</gene>
<proteinExistence type="predicted"/>
<dbReference type="EMBL" id="JAFIRN010000008">
    <property type="protein sequence ID" value="KAG5843404.1"/>
    <property type="molecule type" value="Genomic_DNA"/>
</dbReference>
<feature type="compositionally biased region" description="Pro residues" evidence="1">
    <location>
        <begin position="140"/>
        <end position="160"/>
    </location>
</feature>
<comment type="caution">
    <text evidence="2">The sequence shown here is derived from an EMBL/GenBank/DDBJ whole genome shotgun (WGS) entry which is preliminary data.</text>
</comment>
<protein>
    <submittedName>
        <fullName evidence="2">Uncharacterized protein</fullName>
    </submittedName>
</protein>
<sequence>MRLSSAPHVNSFDSAATPIVSTQVCATKRGSFLFCLYPEQKSAAGKKEFAFESAGGPGSFATTHDTEREVHPVTTASPPNFPHHRPLFKGFVLHEGLLTKDFRGDQQFFAEDGALAGHPTTPAPGSRFPKTPRPGWCPTRMPPPTPTLPPPLPPRQPPLP</sequence>
<evidence type="ECO:0000256" key="1">
    <source>
        <dbReference type="SAM" id="MobiDB-lite"/>
    </source>
</evidence>
<reference evidence="2" key="1">
    <citation type="submission" date="2021-01" db="EMBL/GenBank/DDBJ databases">
        <title>A chromosome-scale assembly of European eel, Anguilla anguilla.</title>
        <authorList>
            <person name="Henkel C."/>
            <person name="Jong-Raadsen S.A."/>
            <person name="Dufour S."/>
            <person name="Weltzien F.-A."/>
            <person name="Palstra A.P."/>
            <person name="Pelster B."/>
            <person name="Spaink H.P."/>
            <person name="Van Den Thillart G.E."/>
            <person name="Jansen H."/>
            <person name="Zahm M."/>
            <person name="Klopp C."/>
            <person name="Cedric C."/>
            <person name="Louis A."/>
            <person name="Berthelot C."/>
            <person name="Parey E."/>
            <person name="Roest Crollius H."/>
            <person name="Montfort J."/>
            <person name="Robinson-Rechavi M."/>
            <person name="Bucao C."/>
            <person name="Bouchez O."/>
            <person name="Gislard M."/>
            <person name="Lluch J."/>
            <person name="Milhes M."/>
            <person name="Lampietro C."/>
            <person name="Lopez Roques C."/>
            <person name="Donnadieu C."/>
            <person name="Braasch I."/>
            <person name="Desvignes T."/>
            <person name="Postlethwait J."/>
            <person name="Bobe J."/>
            <person name="Guiguen Y."/>
            <person name="Dirks R."/>
        </authorList>
    </citation>
    <scope>NUCLEOTIDE SEQUENCE</scope>
    <source>
        <strain evidence="2">Tag_6206</strain>
        <tissue evidence="2">Liver</tissue>
    </source>
</reference>
<dbReference type="AlphaFoldDB" id="A0A9D3RU03"/>
<feature type="region of interest" description="Disordered" evidence="1">
    <location>
        <begin position="114"/>
        <end position="160"/>
    </location>
</feature>
<organism evidence="2 3">
    <name type="scientific">Anguilla anguilla</name>
    <name type="common">European freshwater eel</name>
    <name type="synonym">Muraena anguilla</name>
    <dbReference type="NCBI Taxonomy" id="7936"/>
    <lineage>
        <taxon>Eukaryota</taxon>
        <taxon>Metazoa</taxon>
        <taxon>Chordata</taxon>
        <taxon>Craniata</taxon>
        <taxon>Vertebrata</taxon>
        <taxon>Euteleostomi</taxon>
        <taxon>Actinopterygii</taxon>
        <taxon>Neopterygii</taxon>
        <taxon>Teleostei</taxon>
        <taxon>Anguilliformes</taxon>
        <taxon>Anguillidae</taxon>
        <taxon>Anguilla</taxon>
    </lineage>
</organism>
<evidence type="ECO:0000313" key="3">
    <source>
        <dbReference type="Proteomes" id="UP001044222"/>
    </source>
</evidence>
<dbReference type="Proteomes" id="UP001044222">
    <property type="component" value="Chromosome 8"/>
</dbReference>
<name>A0A9D3RU03_ANGAN</name>
<feature type="region of interest" description="Disordered" evidence="1">
    <location>
        <begin position="56"/>
        <end position="81"/>
    </location>
</feature>
<accession>A0A9D3RU03</accession>
<keyword evidence="3" id="KW-1185">Reference proteome</keyword>
<evidence type="ECO:0000313" key="2">
    <source>
        <dbReference type="EMBL" id="KAG5843404.1"/>
    </source>
</evidence>